<comment type="caution">
    <text evidence="1">The sequence shown here is derived from an EMBL/GenBank/DDBJ whole genome shotgun (WGS) entry which is preliminary data.</text>
</comment>
<gene>
    <name evidence="1" type="ORF">L1987_07008</name>
</gene>
<organism evidence="1 2">
    <name type="scientific">Smallanthus sonchifolius</name>
    <dbReference type="NCBI Taxonomy" id="185202"/>
    <lineage>
        <taxon>Eukaryota</taxon>
        <taxon>Viridiplantae</taxon>
        <taxon>Streptophyta</taxon>
        <taxon>Embryophyta</taxon>
        <taxon>Tracheophyta</taxon>
        <taxon>Spermatophyta</taxon>
        <taxon>Magnoliopsida</taxon>
        <taxon>eudicotyledons</taxon>
        <taxon>Gunneridae</taxon>
        <taxon>Pentapetalae</taxon>
        <taxon>asterids</taxon>
        <taxon>campanulids</taxon>
        <taxon>Asterales</taxon>
        <taxon>Asteraceae</taxon>
        <taxon>Asteroideae</taxon>
        <taxon>Heliantheae alliance</taxon>
        <taxon>Millerieae</taxon>
        <taxon>Smallanthus</taxon>
    </lineage>
</organism>
<evidence type="ECO:0000313" key="1">
    <source>
        <dbReference type="EMBL" id="KAI3825518.1"/>
    </source>
</evidence>
<accession>A0ACB9JZW9</accession>
<proteinExistence type="predicted"/>
<sequence length="218" mass="25369">MDICREINSNFVRRKENRETGNRVEHNSLKTVEIQEEKRKLNHKRMKIGGKKRLYKMIDEHINVSEEKTENRNFVEKKMKMDGKKRLYKMIDEDKIEATSFSGEEIGARRIKYHRRRERMLQRVKDVGAPSFSMGFTQDFLDMENSTDENIKSGNVDSDQTIQKEPYDKGGHTHLGAPNFSMGLTQGEESNSLTSLGIRKDKKTKSTSSGEKEDIQYV</sequence>
<name>A0ACB9JZW9_9ASTR</name>
<reference evidence="2" key="1">
    <citation type="journal article" date="2022" name="Mol. Ecol. Resour.">
        <title>The genomes of chicory, endive, great burdock and yacon provide insights into Asteraceae palaeo-polyploidization history and plant inulin production.</title>
        <authorList>
            <person name="Fan W."/>
            <person name="Wang S."/>
            <person name="Wang H."/>
            <person name="Wang A."/>
            <person name="Jiang F."/>
            <person name="Liu H."/>
            <person name="Zhao H."/>
            <person name="Xu D."/>
            <person name="Zhang Y."/>
        </authorList>
    </citation>
    <scope>NUCLEOTIDE SEQUENCE [LARGE SCALE GENOMIC DNA]</scope>
    <source>
        <strain evidence="2">cv. Yunnan</strain>
    </source>
</reference>
<dbReference type="Proteomes" id="UP001056120">
    <property type="component" value="Linkage Group LG02"/>
</dbReference>
<dbReference type="EMBL" id="CM042019">
    <property type="protein sequence ID" value="KAI3825518.1"/>
    <property type="molecule type" value="Genomic_DNA"/>
</dbReference>
<reference evidence="1 2" key="2">
    <citation type="journal article" date="2022" name="Mol. Ecol. Resour.">
        <title>The genomes of chicory, endive, great burdock and yacon provide insights into Asteraceae paleo-polyploidization history and plant inulin production.</title>
        <authorList>
            <person name="Fan W."/>
            <person name="Wang S."/>
            <person name="Wang H."/>
            <person name="Wang A."/>
            <person name="Jiang F."/>
            <person name="Liu H."/>
            <person name="Zhao H."/>
            <person name="Xu D."/>
            <person name="Zhang Y."/>
        </authorList>
    </citation>
    <scope>NUCLEOTIDE SEQUENCE [LARGE SCALE GENOMIC DNA]</scope>
    <source>
        <strain evidence="2">cv. Yunnan</strain>
        <tissue evidence="1">Leaves</tissue>
    </source>
</reference>
<keyword evidence="2" id="KW-1185">Reference proteome</keyword>
<evidence type="ECO:0000313" key="2">
    <source>
        <dbReference type="Proteomes" id="UP001056120"/>
    </source>
</evidence>
<protein>
    <submittedName>
        <fullName evidence="1">Uncharacterized protein</fullName>
    </submittedName>
</protein>